<dbReference type="PANTHER" id="PTHR46601">
    <property type="entry name" value="ULP_PROTEASE DOMAIN-CONTAINING PROTEIN"/>
    <property type="match status" value="1"/>
</dbReference>
<dbReference type="EMBL" id="CP111022">
    <property type="protein sequence ID" value="WAR18195.1"/>
    <property type="molecule type" value="Genomic_DNA"/>
</dbReference>
<name>A0ABY7F7U5_MYAAR</name>
<accession>A0ABY7F7U5</accession>
<proteinExistence type="predicted"/>
<gene>
    <name evidence="1" type="ORF">MAR_000033</name>
</gene>
<protein>
    <submittedName>
        <fullName evidence="1">Uncharacterized protein</fullName>
    </submittedName>
</protein>
<dbReference type="PANTHER" id="PTHR46601:SF1">
    <property type="entry name" value="ADF-H DOMAIN-CONTAINING PROTEIN"/>
    <property type="match status" value="1"/>
</dbReference>
<reference evidence="1" key="1">
    <citation type="submission" date="2022-11" db="EMBL/GenBank/DDBJ databases">
        <title>Centuries of genome instability and evolution in soft-shell clam transmissible cancer (bioRxiv).</title>
        <authorList>
            <person name="Hart S.F.M."/>
            <person name="Yonemitsu M.A."/>
            <person name="Giersch R.M."/>
            <person name="Beal B.F."/>
            <person name="Arriagada G."/>
            <person name="Davis B.W."/>
            <person name="Ostrander E.A."/>
            <person name="Goff S.P."/>
            <person name="Metzger M.J."/>
        </authorList>
    </citation>
    <scope>NUCLEOTIDE SEQUENCE</scope>
    <source>
        <strain evidence="1">MELC-2E11</strain>
        <tissue evidence="1">Siphon/mantle</tissue>
    </source>
</reference>
<dbReference type="Proteomes" id="UP001164746">
    <property type="component" value="Chromosome 11"/>
</dbReference>
<organism evidence="1 2">
    <name type="scientific">Mya arenaria</name>
    <name type="common">Soft-shell clam</name>
    <dbReference type="NCBI Taxonomy" id="6604"/>
    <lineage>
        <taxon>Eukaryota</taxon>
        <taxon>Metazoa</taxon>
        <taxon>Spiralia</taxon>
        <taxon>Lophotrochozoa</taxon>
        <taxon>Mollusca</taxon>
        <taxon>Bivalvia</taxon>
        <taxon>Autobranchia</taxon>
        <taxon>Heteroconchia</taxon>
        <taxon>Euheterodonta</taxon>
        <taxon>Imparidentia</taxon>
        <taxon>Neoheterodontei</taxon>
        <taxon>Myida</taxon>
        <taxon>Myoidea</taxon>
        <taxon>Myidae</taxon>
        <taxon>Mya</taxon>
    </lineage>
</organism>
<sequence>MDTNNFDKPPAFANASNIMGYSERHQRRIRKAIDAEERRIKASHRMEKKRAIEKLQDALPCTPIKRCATVAAYLDHHKSPTVQCLKAQNIVTSLKERKDNELGTQVLDNLYDAISRSKIKRSDEKRAEMHTIIASVSGENISQSKAKTNLAKRLGVSVRRISGGQRLRGKVLTSDKSCWFYTKKKTRSDKISHENKKLIYEFWMSPGISRPTGNKQDVKRHRTGPKCYLSHPIHTLEKTQTDVYEEFLQTHPSSISQRAFKKLTPFFVKPVRPKDKTTCCCRYHIEFNHAFKKCMQFRKMTYTNCEQLNGGYPVFERSADMIARTLCEQPGKACLDRKCVECGVPQYLFSPNEMDESEQAPEIEWERYEYQTVKSKSNVLNRKLILVKKTTKVGSLFKHMLELLKSYPRHQFNSEWQNKQAKFIMEHIPEGDVIAIHDFSENYRCTTQKEIQSTYFQKTEVTIHVTILHRHHVQDGKLDLDRKIQEQFFVISPDLKHDHHFTYYVQQSTVHEFTDGCASQYKSRHCFGSLNIATKELGVPFIRNYYETAHAMGPQDAAGGLVKQTTDMAVLRDQVVIQSAEDFYNFACNTLQIPSSNTKCSKRIFKFVEEIPRNTVKYFQPVSRVRTIHQIISTCGTQMTVRDLSCYCDECITGNYSQCENRNNVGQIDNIKLTIQRNTANIETEYNGYEHTPIYDLVSSGDVIAVKAVDTDYYLLRVAQAMYTLLSTETDDFRTTYEAGTRVIMGNYFCRRGRSILNYKIDKLHKALVPAYSVVYICSELNCKSAATVTLPETVHMSILASLEQ</sequence>
<keyword evidence="2" id="KW-1185">Reference proteome</keyword>
<evidence type="ECO:0000313" key="2">
    <source>
        <dbReference type="Proteomes" id="UP001164746"/>
    </source>
</evidence>
<evidence type="ECO:0000313" key="1">
    <source>
        <dbReference type="EMBL" id="WAR18195.1"/>
    </source>
</evidence>